<dbReference type="GO" id="GO:0046872">
    <property type="term" value="F:metal ion binding"/>
    <property type="evidence" value="ECO:0007669"/>
    <property type="project" value="UniProtKB-KW"/>
</dbReference>
<dbReference type="InterPro" id="IPR007698">
    <property type="entry name" value="AlaDH/PNT_NAD(H)-bd"/>
</dbReference>
<dbReference type="InterPro" id="IPR007886">
    <property type="entry name" value="AlaDH/PNT_N"/>
</dbReference>
<feature type="binding site" evidence="6">
    <location>
        <position position="75"/>
    </location>
    <ligand>
        <name>substrate</name>
    </ligand>
</feature>
<feature type="binding site" evidence="6">
    <location>
        <position position="15"/>
    </location>
    <ligand>
        <name>substrate</name>
    </ligand>
</feature>
<feature type="binding site" evidence="7">
    <location>
        <position position="134"/>
    </location>
    <ligand>
        <name>NAD(+)</name>
        <dbReference type="ChEBI" id="CHEBI:57540"/>
    </ligand>
</feature>
<evidence type="ECO:0000313" key="12">
    <source>
        <dbReference type="Proteomes" id="UP000010305"/>
    </source>
</evidence>
<dbReference type="Pfam" id="PF05222">
    <property type="entry name" value="AlaDh_PNT_N"/>
    <property type="match status" value="1"/>
</dbReference>
<dbReference type="GO" id="GO:0042853">
    <property type="term" value="P:L-alanine catabolic process"/>
    <property type="evidence" value="ECO:0007669"/>
    <property type="project" value="InterPro"/>
</dbReference>
<feature type="domain" description="Alanine dehydrogenase/pyridine nucleotide transhydrogenase NAD(H)-binding" evidence="9">
    <location>
        <begin position="149"/>
        <end position="298"/>
    </location>
</feature>
<dbReference type="GO" id="GO:0005886">
    <property type="term" value="C:plasma membrane"/>
    <property type="evidence" value="ECO:0007669"/>
    <property type="project" value="TreeGrafter"/>
</dbReference>
<evidence type="ECO:0000256" key="2">
    <source>
        <dbReference type="ARBA" id="ARBA00012897"/>
    </source>
</evidence>
<name>J4KRZ8_9GAMM</name>
<dbReference type="PANTHER" id="PTHR42795">
    <property type="entry name" value="ALANINE DEHYDROGENASE"/>
    <property type="match status" value="1"/>
</dbReference>
<dbReference type="Pfam" id="PF01262">
    <property type="entry name" value="AlaDh_PNT_C"/>
    <property type="match status" value="1"/>
</dbReference>
<evidence type="ECO:0000256" key="3">
    <source>
        <dbReference type="ARBA" id="ARBA00023002"/>
    </source>
</evidence>
<evidence type="ECO:0000256" key="1">
    <source>
        <dbReference type="ARBA" id="ARBA00005689"/>
    </source>
</evidence>
<feature type="binding site" evidence="7">
    <location>
        <position position="198"/>
    </location>
    <ligand>
        <name>NAD(+)</name>
        <dbReference type="ChEBI" id="CHEBI:57540"/>
    </ligand>
</feature>
<dbReference type="InterPro" id="IPR036291">
    <property type="entry name" value="NAD(P)-bd_dom_sf"/>
</dbReference>
<sequence length="361" mass="38951">MIIGVPSEVKNNENRIGMTPDSVSKLTKKGHEVFVQESAGANIGFFDQDFISAGAKILKTPEDVYKSSEMIVKVKEPIPSEYKFLRDDLTLFTYLHLAGDPQNAKKLIDTGVTGIAYETVTSDNGSMPLLAPMSTIAGQLAFTVGTYHLLKQNLGKGVMIGNLKDIDPRVVTVIGAGVSGTQSIYKALENHAHVKVVDSSQKKLSELESELGSENIEYILSTDESVQSSINESDLVIGSVYVVGKEAPKVVKKEMLKSMNPGTVMVDVSIDQGGCFETSEPTTHDNPTFLKNDIVHYCVTNMPGAVPLTATLALNKATLSYITELADKGIQKALEENEHLNNGLNISNGNIIHPGVKEALD</sequence>
<organism evidence="11 12">
    <name type="scientific">SAR86 cluster bacterium SAR86A</name>
    <dbReference type="NCBI Taxonomy" id="1123866"/>
    <lineage>
        <taxon>Bacteria</taxon>
        <taxon>Pseudomonadati</taxon>
        <taxon>Pseudomonadota</taxon>
        <taxon>Gammaproteobacteria</taxon>
        <taxon>SAR86 cluster</taxon>
    </lineage>
</organism>
<feature type="active site" description="Proton donor/acceptor" evidence="5">
    <location>
        <position position="96"/>
    </location>
</feature>
<evidence type="ECO:0000256" key="7">
    <source>
        <dbReference type="PIRSR" id="PIRSR000183-3"/>
    </source>
</evidence>
<keyword evidence="3 4" id="KW-0560">Oxidoreductase</keyword>
<dbReference type="STRING" id="1123866.NT01SARS_0309"/>
<dbReference type="PIRSF" id="PIRSF000183">
    <property type="entry name" value="Alanine_dh"/>
    <property type="match status" value="1"/>
</dbReference>
<dbReference type="SUPFAM" id="SSF51735">
    <property type="entry name" value="NAD(P)-binding Rossmann-fold domains"/>
    <property type="match status" value="1"/>
</dbReference>
<evidence type="ECO:0000259" key="10">
    <source>
        <dbReference type="SMART" id="SM01003"/>
    </source>
</evidence>
<evidence type="ECO:0000313" key="11">
    <source>
        <dbReference type="EMBL" id="EJP71829.1"/>
    </source>
</evidence>
<dbReference type="EC" id="1.4.1.1" evidence="2 4"/>
<feature type="binding site" evidence="7">
    <location>
        <begin position="268"/>
        <end position="271"/>
    </location>
    <ligand>
        <name>NAD(+)</name>
        <dbReference type="ChEBI" id="CHEBI:57540"/>
    </ligand>
</feature>
<dbReference type="GO" id="GO:0000286">
    <property type="term" value="F:alanine dehydrogenase activity"/>
    <property type="evidence" value="ECO:0007669"/>
    <property type="project" value="UniProtKB-UniRule"/>
</dbReference>
<keyword evidence="8" id="KW-0460">Magnesium</keyword>
<evidence type="ECO:0000256" key="4">
    <source>
        <dbReference type="PIRNR" id="PIRNR000183"/>
    </source>
</evidence>
<comment type="cofactor">
    <cofactor evidence="8">
        <name>Mg(2+)</name>
        <dbReference type="ChEBI" id="CHEBI:18420"/>
    </cofactor>
    <text evidence="8">Binds 1 Mg(2+) ion per subunit.</text>
</comment>
<evidence type="ECO:0000259" key="9">
    <source>
        <dbReference type="SMART" id="SM01002"/>
    </source>
</evidence>
<proteinExistence type="inferred from homology"/>
<accession>J4KRZ8</accession>
<feature type="domain" description="Alanine dehydrogenase/pyridine nucleotide transhydrogenase N-terminal" evidence="10">
    <location>
        <begin position="4"/>
        <end position="137"/>
    </location>
</feature>
<evidence type="ECO:0000256" key="8">
    <source>
        <dbReference type="PIRSR" id="PIRSR000183-4"/>
    </source>
</evidence>
<dbReference type="GO" id="GO:0000166">
    <property type="term" value="F:nucleotide binding"/>
    <property type="evidence" value="ECO:0007669"/>
    <property type="project" value="UniProtKB-KW"/>
</dbReference>
<comment type="catalytic activity">
    <reaction evidence="4">
        <text>L-alanine + NAD(+) + H2O = pyruvate + NH4(+) + NADH + H(+)</text>
        <dbReference type="Rhea" id="RHEA:18405"/>
        <dbReference type="ChEBI" id="CHEBI:15361"/>
        <dbReference type="ChEBI" id="CHEBI:15377"/>
        <dbReference type="ChEBI" id="CHEBI:15378"/>
        <dbReference type="ChEBI" id="CHEBI:28938"/>
        <dbReference type="ChEBI" id="CHEBI:57540"/>
        <dbReference type="ChEBI" id="CHEBI:57945"/>
        <dbReference type="ChEBI" id="CHEBI:57972"/>
        <dbReference type="EC" id="1.4.1.1"/>
    </reaction>
</comment>
<dbReference type="AlphaFoldDB" id="J4KRZ8"/>
<dbReference type="EMBL" id="JH611156">
    <property type="protein sequence ID" value="EJP71829.1"/>
    <property type="molecule type" value="Genomic_DNA"/>
</dbReference>
<dbReference type="Proteomes" id="UP000010305">
    <property type="component" value="Unassembled WGS sequence"/>
</dbReference>
<protein>
    <recommendedName>
        <fullName evidence="2 4">Alanine dehydrogenase</fullName>
        <ecNumber evidence="2 4">1.4.1.1</ecNumber>
    </recommendedName>
</protein>
<dbReference type="SMART" id="SM01003">
    <property type="entry name" value="AlaDh_PNT_N"/>
    <property type="match status" value="1"/>
</dbReference>
<keyword evidence="7" id="KW-0547">Nucleotide-binding</keyword>
<gene>
    <name evidence="11" type="primary">ald</name>
    <name evidence="11" type="ORF">NT01SARS_0309</name>
</gene>
<feature type="active site" description="Proton donor/acceptor" evidence="5">
    <location>
        <position position="271"/>
    </location>
</feature>
<feature type="binding site" evidence="7">
    <location>
        <begin position="299"/>
        <end position="302"/>
    </location>
    <ligand>
        <name>NAD(+)</name>
        <dbReference type="ChEBI" id="CHEBI:57540"/>
    </ligand>
</feature>
<feature type="binding site" evidence="7">
    <location>
        <position position="221"/>
    </location>
    <ligand>
        <name>NAD(+)</name>
        <dbReference type="ChEBI" id="CHEBI:57540"/>
    </ligand>
</feature>
<dbReference type="SUPFAM" id="SSF52283">
    <property type="entry name" value="Formate/glycerate dehydrogenase catalytic domain-like"/>
    <property type="match status" value="1"/>
</dbReference>
<comment type="similarity">
    <text evidence="1 4">Belongs to the AlaDH/PNT family.</text>
</comment>
<keyword evidence="4 7" id="KW-0520">NAD</keyword>
<evidence type="ECO:0000256" key="6">
    <source>
        <dbReference type="PIRSR" id="PIRSR000183-2"/>
    </source>
</evidence>
<dbReference type="CDD" id="cd05305">
    <property type="entry name" value="L-AlaDH"/>
    <property type="match status" value="1"/>
</dbReference>
<keyword evidence="8" id="KW-0479">Metal-binding</keyword>
<dbReference type="SMART" id="SM01002">
    <property type="entry name" value="AlaDh_PNT_C"/>
    <property type="match status" value="1"/>
</dbReference>
<dbReference type="InterPro" id="IPR008141">
    <property type="entry name" value="Ala_DH"/>
</dbReference>
<dbReference type="Gene3D" id="3.40.50.720">
    <property type="entry name" value="NAD(P)-binding Rossmann-like Domain"/>
    <property type="match status" value="2"/>
</dbReference>
<reference evidence="11 12" key="1">
    <citation type="journal article" date="2012" name="ISME J.">
        <title>Genomic insights to SAR86, an abundant and uncultivated marine bacterial lineage.</title>
        <authorList>
            <person name="Dupont C.L."/>
            <person name="Rusch D.B."/>
            <person name="Yooseph S."/>
            <person name="Lombardo M.J."/>
            <person name="Richter R.A."/>
            <person name="Valas R."/>
            <person name="Novotny M."/>
            <person name="Yee-Greenbaum J."/>
            <person name="Selengut J.D."/>
            <person name="Haft D.H."/>
            <person name="Halpern A.L."/>
            <person name="Lasken R.S."/>
            <person name="Nealson K."/>
            <person name="Friedman R."/>
            <person name="Venter J.C."/>
        </authorList>
    </citation>
    <scope>NUCLEOTIDE SEQUENCE [LARGE SCALE GENOMIC DNA]</scope>
</reference>
<feature type="binding site" evidence="7">
    <location>
        <position position="203"/>
    </location>
    <ligand>
        <name>NAD(+)</name>
        <dbReference type="ChEBI" id="CHEBI:57540"/>
    </ligand>
</feature>
<feature type="binding site" evidence="8">
    <location>
        <position position="324"/>
    </location>
    <ligand>
        <name>Mg(2+)</name>
        <dbReference type="ChEBI" id="CHEBI:18420"/>
    </ligand>
</feature>
<dbReference type="PANTHER" id="PTHR42795:SF1">
    <property type="entry name" value="ALANINE DEHYDROGENASE"/>
    <property type="match status" value="1"/>
</dbReference>
<evidence type="ECO:0000256" key="5">
    <source>
        <dbReference type="PIRSR" id="PIRSR000183-1"/>
    </source>
</evidence>
<dbReference type="HOGENOM" id="CLU_003376_3_0_6"/>
<dbReference type="NCBIfam" id="TIGR00518">
    <property type="entry name" value="alaDH"/>
    <property type="match status" value="1"/>
</dbReference>